<dbReference type="InterPro" id="IPR021508">
    <property type="entry name" value="Gp17-like"/>
</dbReference>
<protein>
    <submittedName>
        <fullName evidence="1">DUF3168 domain-containing protein</fullName>
    </submittedName>
</protein>
<proteinExistence type="predicted"/>
<sequence>MSVSAELQKAIYDTLVADAGVAALIGDRIYDGRPETSAFPCITFGPSDSDPEDMECVNARTETVQLDVWARDQGRMRPGKEIMDAVRDALHLADLSLTVNALVLIRVEGMRLFMDTDGVTAHGVITVQADVEQA</sequence>
<accession>A0A2S0ML39</accession>
<dbReference type="Pfam" id="PF11367">
    <property type="entry name" value="Tail_completion_gp17"/>
    <property type="match status" value="1"/>
</dbReference>
<keyword evidence="2" id="KW-1185">Reference proteome</keyword>
<name>A0A2S0ML39_9RHOB</name>
<dbReference type="AlphaFoldDB" id="A0A2S0ML39"/>
<dbReference type="Proteomes" id="UP000237655">
    <property type="component" value="Chromosome"/>
</dbReference>
<dbReference type="EMBL" id="CP027665">
    <property type="protein sequence ID" value="AVO36600.1"/>
    <property type="molecule type" value="Genomic_DNA"/>
</dbReference>
<evidence type="ECO:0000313" key="2">
    <source>
        <dbReference type="Proteomes" id="UP000237655"/>
    </source>
</evidence>
<dbReference type="KEGG" id="thas:C6Y53_02050"/>
<dbReference type="Gene3D" id="3.30.2000.30">
    <property type="match status" value="1"/>
</dbReference>
<evidence type="ECO:0000313" key="1">
    <source>
        <dbReference type="EMBL" id="AVO36600.1"/>
    </source>
</evidence>
<dbReference type="InterPro" id="IPR053745">
    <property type="entry name" value="Viral_Tail_Comp_sf"/>
</dbReference>
<organism evidence="1 2">
    <name type="scientific">Pukyongiella litopenaei</name>
    <dbReference type="NCBI Taxonomy" id="2605946"/>
    <lineage>
        <taxon>Bacteria</taxon>
        <taxon>Pseudomonadati</taxon>
        <taxon>Pseudomonadota</taxon>
        <taxon>Alphaproteobacteria</taxon>
        <taxon>Rhodobacterales</taxon>
        <taxon>Paracoccaceae</taxon>
        <taxon>Pukyongiella</taxon>
    </lineage>
</organism>
<gene>
    <name evidence="1" type="ORF">C6Y53_02050</name>
</gene>
<dbReference type="RefSeq" id="WP_106470915.1">
    <property type="nucleotide sequence ID" value="NZ_CP027665.1"/>
</dbReference>
<reference evidence="2" key="1">
    <citation type="submission" date="2018-03" db="EMBL/GenBank/DDBJ databases">
        <title>Genomic analysis of the strain SH-1 isolated from shrimp intestine.</title>
        <authorList>
            <person name="Kim Y.-S."/>
            <person name="Kim S.-E."/>
            <person name="Kim K.-H."/>
        </authorList>
    </citation>
    <scope>NUCLEOTIDE SEQUENCE [LARGE SCALE GENOMIC DNA]</scope>
    <source>
        <strain evidence="2">SH-1</strain>
    </source>
</reference>